<gene>
    <name evidence="1" type="ORF">LOK49_LG10G02639</name>
</gene>
<sequence>MEQHTINIVEIEHQQEKCIEVIDHIWLQMKSNTPRAIEPLPDEPCIFKVHEGLRHVNEKAYTPMLVSIGPYHHGHPKLLPMEKHKEHYLELLLQRNNQRNEEYLDSMKKFEERARKYYVNPIDYVSSDEFVKMMLIDACFVIEFFVEHSSTRPQKETCPKMPCVIELEEVGVTFKERKEHKPSEEEDDDKAAEVAGEVAGEPDIANEAVISRLKGKGELVVEGSWSNTSAVAETIFCAGNSNDEGTCAVESSLPASVECNHFPKKGAPVASIAPSVDGQLLTPSFIKSLSESFKGRPGICLEVNLGHGHSGLQPTALAQVDLQPMGPLSSCSPAAKEAPQSKINTTISPSIPGSIRNRLKKGK</sequence>
<dbReference type="EMBL" id="CM045767">
    <property type="protein sequence ID" value="KAI7999074.1"/>
    <property type="molecule type" value="Genomic_DNA"/>
</dbReference>
<protein>
    <submittedName>
        <fullName evidence="1">UPF0481 protein</fullName>
    </submittedName>
</protein>
<evidence type="ECO:0000313" key="1">
    <source>
        <dbReference type="EMBL" id="KAI7999074.1"/>
    </source>
</evidence>
<comment type="caution">
    <text evidence="1">The sequence shown here is derived from an EMBL/GenBank/DDBJ whole genome shotgun (WGS) entry which is preliminary data.</text>
</comment>
<name>A0ACC0GDZ4_9ERIC</name>
<reference evidence="1 2" key="1">
    <citation type="journal article" date="2022" name="Plant J.">
        <title>Chromosome-level genome of Camellia lanceoleosa provides a valuable resource for understanding genome evolution and self-incompatibility.</title>
        <authorList>
            <person name="Gong W."/>
            <person name="Xiao S."/>
            <person name="Wang L."/>
            <person name="Liao Z."/>
            <person name="Chang Y."/>
            <person name="Mo W."/>
            <person name="Hu G."/>
            <person name="Li W."/>
            <person name="Zhao G."/>
            <person name="Zhu H."/>
            <person name="Hu X."/>
            <person name="Ji K."/>
            <person name="Xiang X."/>
            <person name="Song Q."/>
            <person name="Yuan D."/>
            <person name="Jin S."/>
            <person name="Zhang L."/>
        </authorList>
    </citation>
    <scope>NUCLEOTIDE SEQUENCE [LARGE SCALE GENOMIC DNA]</scope>
    <source>
        <strain evidence="1">SQ_2022a</strain>
    </source>
</reference>
<dbReference type="Proteomes" id="UP001060215">
    <property type="component" value="Chromosome 10"/>
</dbReference>
<proteinExistence type="predicted"/>
<keyword evidence="2" id="KW-1185">Reference proteome</keyword>
<accession>A0ACC0GDZ4</accession>
<evidence type="ECO:0000313" key="2">
    <source>
        <dbReference type="Proteomes" id="UP001060215"/>
    </source>
</evidence>
<organism evidence="1 2">
    <name type="scientific">Camellia lanceoleosa</name>
    <dbReference type="NCBI Taxonomy" id="1840588"/>
    <lineage>
        <taxon>Eukaryota</taxon>
        <taxon>Viridiplantae</taxon>
        <taxon>Streptophyta</taxon>
        <taxon>Embryophyta</taxon>
        <taxon>Tracheophyta</taxon>
        <taxon>Spermatophyta</taxon>
        <taxon>Magnoliopsida</taxon>
        <taxon>eudicotyledons</taxon>
        <taxon>Gunneridae</taxon>
        <taxon>Pentapetalae</taxon>
        <taxon>asterids</taxon>
        <taxon>Ericales</taxon>
        <taxon>Theaceae</taxon>
        <taxon>Camellia</taxon>
    </lineage>
</organism>